<keyword evidence="3" id="KW-0809">Transit peptide</keyword>
<keyword evidence="9" id="KW-1185">Reference proteome</keyword>
<accession>A0A1S8A6B1</accession>
<evidence type="ECO:0000256" key="4">
    <source>
        <dbReference type="ARBA" id="ARBA00023128"/>
    </source>
</evidence>
<organism evidence="8">
    <name type="scientific">Rosellinia necatrix</name>
    <name type="common">White root-rot fungus</name>
    <dbReference type="NCBI Taxonomy" id="77044"/>
    <lineage>
        <taxon>Eukaryota</taxon>
        <taxon>Fungi</taxon>
        <taxon>Dikarya</taxon>
        <taxon>Ascomycota</taxon>
        <taxon>Pezizomycotina</taxon>
        <taxon>Sordariomycetes</taxon>
        <taxon>Xylariomycetidae</taxon>
        <taxon>Xylariales</taxon>
        <taxon>Xylariaceae</taxon>
        <taxon>Rosellinia</taxon>
    </lineage>
</organism>
<evidence type="ECO:0000256" key="6">
    <source>
        <dbReference type="ARBA" id="ARBA00044735"/>
    </source>
</evidence>
<dbReference type="GO" id="GO:0005739">
    <property type="term" value="C:mitochondrion"/>
    <property type="evidence" value="ECO:0007669"/>
    <property type="project" value="UniProtKB-SubCell"/>
</dbReference>
<evidence type="ECO:0000313" key="8">
    <source>
        <dbReference type="EMBL" id="GAW25627.1"/>
    </source>
</evidence>
<dbReference type="PANTHER" id="PTHR13675">
    <property type="entry name" value="LYR MOTIF-CONTAINING PROTEIN 2"/>
    <property type="match status" value="1"/>
</dbReference>
<dbReference type="EMBL" id="DF977455">
    <property type="protein sequence ID" value="GAW25627.1"/>
    <property type="molecule type" value="Genomic_DNA"/>
</dbReference>
<dbReference type="InterPro" id="IPR045293">
    <property type="entry name" value="Complex1_LYR_LYRM2"/>
</dbReference>
<dbReference type="CDD" id="cd20262">
    <property type="entry name" value="Complex1_LYR_LYRM2"/>
    <property type="match status" value="1"/>
</dbReference>
<dbReference type="Proteomes" id="UP000054516">
    <property type="component" value="Unassembled WGS sequence"/>
</dbReference>
<evidence type="ECO:0000259" key="7">
    <source>
        <dbReference type="Pfam" id="PF05347"/>
    </source>
</evidence>
<dbReference type="PANTHER" id="PTHR13675:SF0">
    <property type="entry name" value="LYR MOTIF-CONTAINING PROTEIN 2"/>
    <property type="match status" value="1"/>
</dbReference>
<protein>
    <recommendedName>
        <fullName evidence="5">LYR motif-containing protein 2</fullName>
    </recommendedName>
</protein>
<evidence type="ECO:0000256" key="2">
    <source>
        <dbReference type="ARBA" id="ARBA00009508"/>
    </source>
</evidence>
<evidence type="ECO:0000256" key="5">
    <source>
        <dbReference type="ARBA" id="ARBA00026235"/>
    </source>
</evidence>
<feature type="domain" description="Complex 1 LYR protein" evidence="7">
    <location>
        <begin position="11"/>
        <end position="65"/>
    </location>
</feature>
<evidence type="ECO:0000256" key="3">
    <source>
        <dbReference type="ARBA" id="ARBA00022946"/>
    </source>
</evidence>
<comment type="similarity">
    <text evidence="2">Belongs to the complex I LYR family.</text>
</comment>
<evidence type="ECO:0000313" key="9">
    <source>
        <dbReference type="Proteomes" id="UP000054516"/>
    </source>
</evidence>
<dbReference type="OrthoDB" id="74240at2759"/>
<evidence type="ECO:0000256" key="1">
    <source>
        <dbReference type="ARBA" id="ARBA00004173"/>
    </source>
</evidence>
<comment type="subcellular location">
    <subcellularLocation>
        <location evidence="1">Mitochondrion</location>
    </subcellularLocation>
</comment>
<keyword evidence="4" id="KW-0496">Mitochondrion</keyword>
<dbReference type="STRING" id="77044.A0A1S8A6B1"/>
<dbReference type="Pfam" id="PF05347">
    <property type="entry name" value="Complex1_LYR"/>
    <property type="match status" value="1"/>
</dbReference>
<comment type="function">
    <text evidence="6">Involved in efficient integration of the N-module into mitochondrial respiratory chain complex I.</text>
</comment>
<dbReference type="OMA" id="YMRDWAR"/>
<proteinExistence type="inferred from homology"/>
<dbReference type="AlphaFoldDB" id="A0A1S8A6B1"/>
<sequence>MTLQKYLMRMTVLALYRQALRCIRQASDPATRSEMRSYARHEFDRQRAVDSTDQIRFLVSTGREVITSMEQYILNARS</sequence>
<name>A0A1S8A6B1_ROSNE</name>
<dbReference type="InterPro" id="IPR008011">
    <property type="entry name" value="Complex1_LYR_dom"/>
</dbReference>
<reference evidence="8" key="1">
    <citation type="submission" date="2016-03" db="EMBL/GenBank/DDBJ databases">
        <title>Draft genome sequence of Rosellinia necatrix.</title>
        <authorList>
            <person name="Kanematsu S."/>
        </authorList>
    </citation>
    <scope>NUCLEOTIDE SEQUENCE [LARGE SCALE GENOMIC DNA]</scope>
    <source>
        <strain evidence="8">W97</strain>
    </source>
</reference>
<gene>
    <name evidence="8" type="ORF">SAMD00023353_1000890</name>
</gene>